<dbReference type="GO" id="GO:0016020">
    <property type="term" value="C:membrane"/>
    <property type="evidence" value="ECO:0007669"/>
    <property type="project" value="UniProtKB-SubCell"/>
</dbReference>
<evidence type="ECO:0000256" key="6">
    <source>
        <dbReference type="SAM" id="Phobius"/>
    </source>
</evidence>
<dbReference type="SUPFAM" id="SSF103481">
    <property type="entry name" value="Multidrug resistance efflux transporter EmrE"/>
    <property type="match status" value="2"/>
</dbReference>
<dbReference type="AlphaFoldDB" id="F6B9I8"/>
<dbReference type="Gene3D" id="1.10.3730.20">
    <property type="match status" value="1"/>
</dbReference>
<dbReference type="STRING" id="868595.Desca_2045"/>
<feature type="domain" description="EamA" evidence="7">
    <location>
        <begin position="5"/>
        <end position="137"/>
    </location>
</feature>
<keyword evidence="9" id="KW-1185">Reference proteome</keyword>
<evidence type="ECO:0000256" key="3">
    <source>
        <dbReference type="ARBA" id="ARBA00022692"/>
    </source>
</evidence>
<keyword evidence="3 6" id="KW-0812">Transmembrane</keyword>
<evidence type="ECO:0000256" key="5">
    <source>
        <dbReference type="ARBA" id="ARBA00023136"/>
    </source>
</evidence>
<dbReference type="Pfam" id="PF00892">
    <property type="entry name" value="EamA"/>
    <property type="match status" value="2"/>
</dbReference>
<feature type="transmembrane region" description="Helical" evidence="6">
    <location>
        <begin position="180"/>
        <end position="201"/>
    </location>
</feature>
<sequence>MEKLLGAFYLSLAAGIWGGMYVVSKYVLDFVPPLTLVVLRFIIASVVLGLIFLAARDKPVAKEDIKLMAWLGFIGYTVSIGAQFAGTWLSSAHMGAVITSASPAFIVIFGVLLLKEKITLTKIIALAIATAGVGVVVGIGGEDLAGGSLAGNLFLVLAAVSWALYSVLGKIATRKYSSLAVTLYASLFGVVFTGPLSLWELTKLPAHPLANHWVWLGILYLGIVSTAGAFYFWNKGFELMDASSAAIFFFVQPVLGSLLGWLILNEHLETNFFIGGAMILAGVAITSFIPDTTGPKKESVS</sequence>
<accession>F6B9I8</accession>
<evidence type="ECO:0000256" key="4">
    <source>
        <dbReference type="ARBA" id="ARBA00022989"/>
    </source>
</evidence>
<feature type="domain" description="EamA" evidence="7">
    <location>
        <begin position="150"/>
        <end position="287"/>
    </location>
</feature>
<evidence type="ECO:0000256" key="2">
    <source>
        <dbReference type="ARBA" id="ARBA00007362"/>
    </source>
</evidence>
<dbReference type="eggNOG" id="COG0697">
    <property type="taxonomic scope" value="Bacteria"/>
</dbReference>
<dbReference type="EMBL" id="CP002736">
    <property type="protein sequence ID" value="AEF94884.1"/>
    <property type="molecule type" value="Genomic_DNA"/>
</dbReference>
<feature type="transmembrane region" description="Helical" evidence="6">
    <location>
        <begin position="270"/>
        <end position="289"/>
    </location>
</feature>
<feature type="transmembrane region" description="Helical" evidence="6">
    <location>
        <begin position="123"/>
        <end position="141"/>
    </location>
</feature>
<comment type="similarity">
    <text evidence="2">Belongs to the EamA transporter family.</text>
</comment>
<evidence type="ECO:0000313" key="9">
    <source>
        <dbReference type="Proteomes" id="UP000009226"/>
    </source>
</evidence>
<feature type="transmembrane region" description="Helical" evidence="6">
    <location>
        <begin position="245"/>
        <end position="264"/>
    </location>
</feature>
<reference evidence="8" key="1">
    <citation type="submission" date="2011-05" db="EMBL/GenBank/DDBJ databases">
        <title>Complete sequence of Desulfotomaculum carboxydivorans CO-1-SRB.</title>
        <authorList>
            <consortium name="US DOE Joint Genome Institute"/>
            <person name="Lucas S."/>
            <person name="Han J."/>
            <person name="Lapidus A."/>
            <person name="Cheng J.-F."/>
            <person name="Goodwin L."/>
            <person name="Pitluck S."/>
            <person name="Peters L."/>
            <person name="Mikhailova N."/>
            <person name="Lu M."/>
            <person name="Han C."/>
            <person name="Tapia R."/>
            <person name="Land M."/>
            <person name="Hauser L."/>
            <person name="Kyrpides N."/>
            <person name="Ivanova N."/>
            <person name="Pagani I."/>
            <person name="Stams A."/>
            <person name="Plugge C."/>
            <person name="Muyzer G."/>
            <person name="Kuever J."/>
            <person name="Parshina S."/>
            <person name="Ivanova A."/>
            <person name="Nazina T."/>
            <person name="Woyke T."/>
        </authorList>
    </citation>
    <scope>NUCLEOTIDE SEQUENCE [LARGE SCALE GENOMIC DNA]</scope>
    <source>
        <strain evidence="8">CO-1-SRB</strain>
    </source>
</reference>
<dbReference type="Proteomes" id="UP000009226">
    <property type="component" value="Chromosome"/>
</dbReference>
<dbReference type="PANTHER" id="PTHR32322">
    <property type="entry name" value="INNER MEMBRANE TRANSPORTER"/>
    <property type="match status" value="1"/>
</dbReference>
<feature type="transmembrane region" description="Helical" evidence="6">
    <location>
        <begin position="147"/>
        <end position="168"/>
    </location>
</feature>
<dbReference type="InterPro" id="IPR037185">
    <property type="entry name" value="EmrE-like"/>
</dbReference>
<comment type="subcellular location">
    <subcellularLocation>
        <location evidence="1">Membrane</location>
        <topology evidence="1">Multi-pass membrane protein</topology>
    </subcellularLocation>
</comment>
<evidence type="ECO:0000313" key="8">
    <source>
        <dbReference type="EMBL" id="AEF94884.1"/>
    </source>
</evidence>
<proteinExistence type="inferred from homology"/>
<feature type="transmembrane region" description="Helical" evidence="6">
    <location>
        <begin position="213"/>
        <end position="233"/>
    </location>
</feature>
<dbReference type="PANTHER" id="PTHR32322:SF2">
    <property type="entry name" value="EAMA DOMAIN-CONTAINING PROTEIN"/>
    <property type="match status" value="1"/>
</dbReference>
<keyword evidence="5 6" id="KW-0472">Membrane</keyword>
<evidence type="ECO:0000259" key="7">
    <source>
        <dbReference type="Pfam" id="PF00892"/>
    </source>
</evidence>
<gene>
    <name evidence="8" type="ordered locus">Desca_2045</name>
</gene>
<feature type="transmembrane region" description="Helical" evidence="6">
    <location>
        <begin position="92"/>
        <end position="114"/>
    </location>
</feature>
<dbReference type="HOGENOM" id="CLU_033863_4_1_9"/>
<dbReference type="InterPro" id="IPR000620">
    <property type="entry name" value="EamA_dom"/>
</dbReference>
<feature type="transmembrane region" description="Helical" evidence="6">
    <location>
        <begin position="7"/>
        <end position="28"/>
    </location>
</feature>
<evidence type="ECO:0000256" key="1">
    <source>
        <dbReference type="ARBA" id="ARBA00004141"/>
    </source>
</evidence>
<feature type="transmembrane region" description="Helical" evidence="6">
    <location>
        <begin position="67"/>
        <end position="86"/>
    </location>
</feature>
<name>F6B9I8_DESCC</name>
<dbReference type="RefSeq" id="WP_013810517.1">
    <property type="nucleotide sequence ID" value="NC_015565.1"/>
</dbReference>
<keyword evidence="4 6" id="KW-1133">Transmembrane helix</keyword>
<protein>
    <recommendedName>
        <fullName evidence="7">EamA domain-containing protein</fullName>
    </recommendedName>
</protein>
<dbReference type="KEGG" id="dca:Desca_2045"/>
<organism evidence="8 9">
    <name type="scientific">Desulfotomaculum nigrificans (strain DSM 14880 / VKM B-2319 / CO-1-SRB)</name>
    <name type="common">Desulfotomaculum carboxydivorans</name>
    <dbReference type="NCBI Taxonomy" id="868595"/>
    <lineage>
        <taxon>Bacteria</taxon>
        <taxon>Bacillati</taxon>
        <taxon>Bacillota</taxon>
        <taxon>Clostridia</taxon>
        <taxon>Eubacteriales</taxon>
        <taxon>Desulfotomaculaceae</taxon>
        <taxon>Desulfotomaculum</taxon>
    </lineage>
</organism>
<dbReference type="InterPro" id="IPR050638">
    <property type="entry name" value="AA-Vitamin_Transporters"/>
</dbReference>
<feature type="transmembrane region" description="Helical" evidence="6">
    <location>
        <begin position="34"/>
        <end position="55"/>
    </location>
</feature>